<dbReference type="PANTHER" id="PTHR11746">
    <property type="entry name" value="O-METHYLTRANSFERASE"/>
    <property type="match status" value="1"/>
</dbReference>
<evidence type="ECO:0000313" key="8">
    <source>
        <dbReference type="Proteomes" id="UP000237347"/>
    </source>
</evidence>
<dbReference type="AlphaFoldDB" id="A0AAW0ITA7"/>
<comment type="caution">
    <text evidence="7">The sequence shown here is derived from an EMBL/GenBank/DDBJ whole genome shotgun (WGS) entry which is preliminary data.</text>
</comment>
<evidence type="ECO:0000256" key="3">
    <source>
        <dbReference type="ARBA" id="ARBA00022691"/>
    </source>
</evidence>
<reference evidence="7 8" key="1">
    <citation type="journal article" date="2018" name="Sci. Data">
        <title>The draft genome sequence of cork oak.</title>
        <authorList>
            <person name="Ramos A.M."/>
            <person name="Usie A."/>
            <person name="Barbosa P."/>
            <person name="Barros P.M."/>
            <person name="Capote T."/>
            <person name="Chaves I."/>
            <person name="Simoes F."/>
            <person name="Abreu I."/>
            <person name="Carrasquinho I."/>
            <person name="Faro C."/>
            <person name="Guimaraes J.B."/>
            <person name="Mendonca D."/>
            <person name="Nobrega F."/>
            <person name="Rodrigues L."/>
            <person name="Saibo N.J.M."/>
            <person name="Varela M.C."/>
            <person name="Egas C."/>
            <person name="Matos J."/>
            <person name="Miguel C.M."/>
            <person name="Oliveira M.M."/>
            <person name="Ricardo C.P."/>
            <person name="Goncalves S."/>
        </authorList>
    </citation>
    <scope>NUCLEOTIDE SEQUENCE [LARGE SCALE GENOMIC DNA]</scope>
    <source>
        <strain evidence="8">cv. HL8</strain>
    </source>
</reference>
<dbReference type="InterPro" id="IPR029063">
    <property type="entry name" value="SAM-dependent_MTases_sf"/>
</dbReference>
<dbReference type="InterPro" id="IPR001077">
    <property type="entry name" value="COMT_C"/>
</dbReference>
<dbReference type="GO" id="GO:0008171">
    <property type="term" value="F:O-methyltransferase activity"/>
    <property type="evidence" value="ECO:0007669"/>
    <property type="project" value="InterPro"/>
</dbReference>
<dbReference type="InterPro" id="IPR012967">
    <property type="entry name" value="COMT_dimerisation"/>
</dbReference>
<dbReference type="GO" id="GO:0008757">
    <property type="term" value="F:S-adenosylmethionine-dependent methyltransferase activity"/>
    <property type="evidence" value="ECO:0007669"/>
    <property type="project" value="UniProtKB-ARBA"/>
</dbReference>
<keyword evidence="8" id="KW-1185">Reference proteome</keyword>
<dbReference type="Pfam" id="PF08100">
    <property type="entry name" value="Dimerisation"/>
    <property type="match status" value="1"/>
</dbReference>
<dbReference type="PROSITE" id="PS51683">
    <property type="entry name" value="SAM_OMT_II"/>
    <property type="match status" value="1"/>
</dbReference>
<proteinExistence type="predicted"/>
<evidence type="ECO:0000259" key="5">
    <source>
        <dbReference type="Pfam" id="PF00891"/>
    </source>
</evidence>
<dbReference type="GO" id="GO:0009717">
    <property type="term" value="P:isoflavonoid biosynthetic process"/>
    <property type="evidence" value="ECO:0007669"/>
    <property type="project" value="UniProtKB-ARBA"/>
</dbReference>
<dbReference type="EMBL" id="PKMF04000880">
    <property type="protein sequence ID" value="KAK7817512.1"/>
    <property type="molecule type" value="Genomic_DNA"/>
</dbReference>
<name>A0AAW0ITA7_QUESU</name>
<dbReference type="SUPFAM" id="SSF53335">
    <property type="entry name" value="S-adenosyl-L-methionine-dependent methyltransferases"/>
    <property type="match status" value="1"/>
</dbReference>
<dbReference type="Gene3D" id="3.40.50.150">
    <property type="entry name" value="Vaccinia Virus protein VP39"/>
    <property type="match status" value="1"/>
</dbReference>
<dbReference type="InterPro" id="IPR016461">
    <property type="entry name" value="COMT-like"/>
</dbReference>
<keyword evidence="2" id="KW-0808">Transferase</keyword>
<evidence type="ECO:0000256" key="4">
    <source>
        <dbReference type="PIRSR" id="PIRSR005739-1"/>
    </source>
</evidence>
<evidence type="ECO:0000256" key="1">
    <source>
        <dbReference type="ARBA" id="ARBA00022603"/>
    </source>
</evidence>
<dbReference type="SUPFAM" id="SSF46785">
    <property type="entry name" value="Winged helix' DNA-binding domain"/>
    <property type="match status" value="1"/>
</dbReference>
<keyword evidence="3" id="KW-0949">S-adenosyl-L-methionine</keyword>
<evidence type="ECO:0000259" key="6">
    <source>
        <dbReference type="Pfam" id="PF08100"/>
    </source>
</evidence>
<feature type="domain" description="O-methyltransferase dimerisation" evidence="6">
    <location>
        <begin position="21"/>
        <end position="89"/>
    </location>
</feature>
<dbReference type="GO" id="GO:0032259">
    <property type="term" value="P:methylation"/>
    <property type="evidence" value="ECO:0007669"/>
    <property type="project" value="UniProtKB-KW"/>
</dbReference>
<gene>
    <name evidence="7" type="primary">ROMT_13</name>
    <name evidence="7" type="ORF">CFP56_042794</name>
</gene>
<dbReference type="Pfam" id="PF00891">
    <property type="entry name" value="Methyltransf_2"/>
    <property type="match status" value="1"/>
</dbReference>
<accession>A0AAW0ITA7</accession>
<evidence type="ECO:0000256" key="2">
    <source>
        <dbReference type="ARBA" id="ARBA00022679"/>
    </source>
</evidence>
<dbReference type="PIRSF" id="PIRSF005739">
    <property type="entry name" value="O-mtase"/>
    <property type="match status" value="1"/>
</dbReference>
<dbReference type="FunFam" id="1.10.10.10:FF:000213">
    <property type="entry name" value="Coniferyl alcohol 9-O-methyltransferase"/>
    <property type="match status" value="1"/>
</dbReference>
<evidence type="ECO:0000313" key="7">
    <source>
        <dbReference type="EMBL" id="KAK7817512.1"/>
    </source>
</evidence>
<dbReference type="Proteomes" id="UP000237347">
    <property type="component" value="Unassembled WGS sequence"/>
</dbReference>
<dbReference type="InterPro" id="IPR036388">
    <property type="entry name" value="WH-like_DNA-bd_sf"/>
</dbReference>
<dbReference type="GO" id="GO:0046983">
    <property type="term" value="F:protein dimerization activity"/>
    <property type="evidence" value="ECO:0007669"/>
    <property type="project" value="InterPro"/>
</dbReference>
<sequence length="331" mass="37572">MDLIHGEEVSELFQVQCHLFKHIFSCIDSMSLKCAIQLGIRDIIHNHGQPITLPKLVSKLHIHPKKTSCVHRLMRLLVQSGFFTKTIVHKNQEKKKKPILSRLLLGSSSRIMSLASQHMFWQCLILSWEIGFRGVSSQTTPFEKTHGKGFWDHCNQSPEFNNYFNEAMASDSLLMKLVIKDYKPIFKGLGSLVDVGGGTGTMARIISETFPHMKCTGLDLPHVAKLPDSKNLKYVGGDIFQYIPPADAILFKWILHNWSDEECVNVLKNCKEAIMGKGKEGKLLLDAVMMVLLPGKERSQKEWEKLFLEAGFSHYKIVSSFGMRSLIEVYP</sequence>
<dbReference type="InterPro" id="IPR036390">
    <property type="entry name" value="WH_DNA-bd_sf"/>
</dbReference>
<feature type="domain" description="O-methyltransferase C-terminal" evidence="5">
    <location>
        <begin position="140"/>
        <end position="313"/>
    </location>
</feature>
<keyword evidence="1" id="KW-0489">Methyltransferase</keyword>
<protein>
    <submittedName>
        <fullName evidence="7">Trans-resveratrol di-o-methyltransferase</fullName>
    </submittedName>
</protein>
<feature type="active site" description="Proton acceptor" evidence="4">
    <location>
        <position position="256"/>
    </location>
</feature>
<dbReference type="Gene3D" id="1.10.10.10">
    <property type="entry name" value="Winged helix-like DNA-binding domain superfamily/Winged helix DNA-binding domain"/>
    <property type="match status" value="1"/>
</dbReference>
<organism evidence="7 8">
    <name type="scientific">Quercus suber</name>
    <name type="common">Cork oak</name>
    <dbReference type="NCBI Taxonomy" id="58331"/>
    <lineage>
        <taxon>Eukaryota</taxon>
        <taxon>Viridiplantae</taxon>
        <taxon>Streptophyta</taxon>
        <taxon>Embryophyta</taxon>
        <taxon>Tracheophyta</taxon>
        <taxon>Spermatophyta</taxon>
        <taxon>Magnoliopsida</taxon>
        <taxon>eudicotyledons</taxon>
        <taxon>Gunneridae</taxon>
        <taxon>Pentapetalae</taxon>
        <taxon>rosids</taxon>
        <taxon>fabids</taxon>
        <taxon>Fagales</taxon>
        <taxon>Fagaceae</taxon>
        <taxon>Quercus</taxon>
    </lineage>
</organism>